<dbReference type="PANTHER" id="PTHR43133:SF61">
    <property type="entry name" value="ECF RNA POLYMERASE SIGMA FACTOR SIGC"/>
    <property type="match status" value="1"/>
</dbReference>
<keyword evidence="4 6" id="KW-0238">DNA-binding</keyword>
<sequence>MTSGNHCAPRADELGEEHTEPVRTRWFGVPRHRELCDSRERGGRVKAAALTPSPGPGTPVLPLNPITTASVVPCVGVPRSDDADITSLALRAGAGDRAALADFVRATQADVWRFVAHLAADVGLADDLTQETYLRALPSLPGFEGRSAGRTWLLAIARRVVADHIRAVRVRPRLHHSAEAPEPAEPGFADRVVLDEVVGSLDPERRTAFVLTQVLGLSYADAAVVCACPVGTIRSRVARAREDLVDMLADDRAGRRIS</sequence>
<dbReference type="Pfam" id="PF08281">
    <property type="entry name" value="Sigma70_r4_2"/>
    <property type="match status" value="1"/>
</dbReference>
<evidence type="ECO:0000256" key="6">
    <source>
        <dbReference type="RuleBase" id="RU000716"/>
    </source>
</evidence>
<proteinExistence type="inferred from homology"/>
<dbReference type="EMBL" id="FOFV01000022">
    <property type="protein sequence ID" value="SES32306.1"/>
    <property type="molecule type" value="Genomic_DNA"/>
</dbReference>
<dbReference type="InterPro" id="IPR014284">
    <property type="entry name" value="RNA_pol_sigma-70_dom"/>
</dbReference>
<reference evidence="10" key="1">
    <citation type="submission" date="2016-10" db="EMBL/GenBank/DDBJ databases">
        <authorList>
            <person name="Varghese N."/>
            <person name="Submissions S."/>
        </authorList>
    </citation>
    <scope>NUCLEOTIDE SEQUENCE [LARGE SCALE GENOMIC DNA]</scope>
    <source>
        <strain evidence="10">DSM 44437</strain>
    </source>
</reference>
<feature type="domain" description="RNA polymerase sigma factor 70 region 4 type 2" evidence="8">
    <location>
        <begin position="193"/>
        <end position="244"/>
    </location>
</feature>
<comment type="similarity">
    <text evidence="1 6">Belongs to the sigma-70 factor family. ECF subfamily.</text>
</comment>
<name>A0A1H9WEE3_9PSEU</name>
<dbReference type="GO" id="GO:0006950">
    <property type="term" value="P:response to stress"/>
    <property type="evidence" value="ECO:0007669"/>
    <property type="project" value="UniProtKB-ARBA"/>
</dbReference>
<dbReference type="GO" id="GO:0003677">
    <property type="term" value="F:DNA binding"/>
    <property type="evidence" value="ECO:0007669"/>
    <property type="project" value="UniProtKB-KW"/>
</dbReference>
<dbReference type="NCBIfam" id="TIGR02937">
    <property type="entry name" value="sigma70-ECF"/>
    <property type="match status" value="1"/>
</dbReference>
<dbReference type="InterPro" id="IPR036388">
    <property type="entry name" value="WH-like_DNA-bd_sf"/>
</dbReference>
<accession>A0A1H9WEE3</accession>
<dbReference type="Pfam" id="PF04542">
    <property type="entry name" value="Sigma70_r2"/>
    <property type="match status" value="1"/>
</dbReference>
<dbReference type="Proteomes" id="UP000199503">
    <property type="component" value="Unassembled WGS sequence"/>
</dbReference>
<evidence type="ECO:0000313" key="9">
    <source>
        <dbReference type="EMBL" id="SES32306.1"/>
    </source>
</evidence>
<keyword evidence="3 6" id="KW-0731">Sigma factor</keyword>
<dbReference type="PANTHER" id="PTHR43133">
    <property type="entry name" value="RNA POLYMERASE ECF-TYPE SIGMA FACTO"/>
    <property type="match status" value="1"/>
</dbReference>
<protein>
    <recommendedName>
        <fullName evidence="6">RNA polymerase sigma factor</fullName>
    </recommendedName>
</protein>
<dbReference type="AlphaFoldDB" id="A0A1H9WEE3"/>
<gene>
    <name evidence="9" type="ORF">SAMN04488000_12221</name>
</gene>
<dbReference type="Gene3D" id="1.10.10.10">
    <property type="entry name" value="Winged helix-like DNA-binding domain superfamily/Winged helix DNA-binding domain"/>
    <property type="match status" value="1"/>
</dbReference>
<evidence type="ECO:0000259" key="7">
    <source>
        <dbReference type="Pfam" id="PF04542"/>
    </source>
</evidence>
<dbReference type="InterPro" id="IPR000838">
    <property type="entry name" value="RNA_pol_sigma70_ECF_CS"/>
</dbReference>
<evidence type="ECO:0000313" key="10">
    <source>
        <dbReference type="Proteomes" id="UP000199503"/>
    </source>
</evidence>
<evidence type="ECO:0000256" key="1">
    <source>
        <dbReference type="ARBA" id="ARBA00010641"/>
    </source>
</evidence>
<evidence type="ECO:0000256" key="5">
    <source>
        <dbReference type="ARBA" id="ARBA00023163"/>
    </source>
</evidence>
<dbReference type="InterPro" id="IPR013324">
    <property type="entry name" value="RNA_pol_sigma_r3/r4-like"/>
</dbReference>
<keyword evidence="10" id="KW-1185">Reference proteome</keyword>
<dbReference type="GO" id="GO:0016987">
    <property type="term" value="F:sigma factor activity"/>
    <property type="evidence" value="ECO:0007669"/>
    <property type="project" value="UniProtKB-KW"/>
</dbReference>
<evidence type="ECO:0000256" key="4">
    <source>
        <dbReference type="ARBA" id="ARBA00023125"/>
    </source>
</evidence>
<organism evidence="9 10">
    <name type="scientific">Lentzea albida</name>
    <dbReference type="NCBI Taxonomy" id="65499"/>
    <lineage>
        <taxon>Bacteria</taxon>
        <taxon>Bacillati</taxon>
        <taxon>Actinomycetota</taxon>
        <taxon>Actinomycetes</taxon>
        <taxon>Pseudonocardiales</taxon>
        <taxon>Pseudonocardiaceae</taxon>
        <taxon>Lentzea</taxon>
    </lineage>
</organism>
<dbReference type="SUPFAM" id="SSF88659">
    <property type="entry name" value="Sigma3 and sigma4 domains of RNA polymerase sigma factors"/>
    <property type="match status" value="1"/>
</dbReference>
<dbReference type="PROSITE" id="PS01063">
    <property type="entry name" value="SIGMA70_ECF"/>
    <property type="match status" value="1"/>
</dbReference>
<dbReference type="CDD" id="cd06171">
    <property type="entry name" value="Sigma70_r4"/>
    <property type="match status" value="1"/>
</dbReference>
<dbReference type="InterPro" id="IPR013249">
    <property type="entry name" value="RNA_pol_sigma70_r4_t2"/>
</dbReference>
<evidence type="ECO:0000256" key="2">
    <source>
        <dbReference type="ARBA" id="ARBA00023015"/>
    </source>
</evidence>
<dbReference type="Gene3D" id="1.10.1740.10">
    <property type="match status" value="1"/>
</dbReference>
<dbReference type="InterPro" id="IPR013325">
    <property type="entry name" value="RNA_pol_sigma_r2"/>
</dbReference>
<feature type="domain" description="RNA polymerase sigma-70 region 2" evidence="7">
    <location>
        <begin position="104"/>
        <end position="167"/>
    </location>
</feature>
<dbReference type="GO" id="GO:0006352">
    <property type="term" value="P:DNA-templated transcription initiation"/>
    <property type="evidence" value="ECO:0007669"/>
    <property type="project" value="InterPro"/>
</dbReference>
<dbReference type="InterPro" id="IPR007627">
    <property type="entry name" value="RNA_pol_sigma70_r2"/>
</dbReference>
<dbReference type="SUPFAM" id="SSF88946">
    <property type="entry name" value="Sigma2 domain of RNA polymerase sigma factors"/>
    <property type="match status" value="1"/>
</dbReference>
<evidence type="ECO:0000259" key="8">
    <source>
        <dbReference type="Pfam" id="PF08281"/>
    </source>
</evidence>
<keyword evidence="5 6" id="KW-0804">Transcription</keyword>
<evidence type="ECO:0000256" key="3">
    <source>
        <dbReference type="ARBA" id="ARBA00023082"/>
    </source>
</evidence>
<dbReference type="STRING" id="65499.SAMN04488000_12221"/>
<dbReference type="InterPro" id="IPR039425">
    <property type="entry name" value="RNA_pol_sigma-70-like"/>
</dbReference>
<keyword evidence="2 6" id="KW-0805">Transcription regulation</keyword>